<organism evidence="3 4">
    <name type="scientific">Chaetoceros tenuissimus</name>
    <dbReference type="NCBI Taxonomy" id="426638"/>
    <lineage>
        <taxon>Eukaryota</taxon>
        <taxon>Sar</taxon>
        <taxon>Stramenopiles</taxon>
        <taxon>Ochrophyta</taxon>
        <taxon>Bacillariophyta</taxon>
        <taxon>Coscinodiscophyceae</taxon>
        <taxon>Chaetocerotophycidae</taxon>
        <taxon>Chaetocerotales</taxon>
        <taxon>Chaetocerotaceae</taxon>
        <taxon>Chaetoceros</taxon>
    </lineage>
</organism>
<reference evidence="3 4" key="1">
    <citation type="journal article" date="2021" name="Sci. Rep.">
        <title>The genome of the diatom Chaetoceros tenuissimus carries an ancient integrated fragment of an extant virus.</title>
        <authorList>
            <person name="Hongo Y."/>
            <person name="Kimura K."/>
            <person name="Takaki Y."/>
            <person name="Yoshida Y."/>
            <person name="Baba S."/>
            <person name="Kobayashi G."/>
            <person name="Nagasaki K."/>
            <person name="Hano T."/>
            <person name="Tomaru Y."/>
        </authorList>
    </citation>
    <scope>NUCLEOTIDE SEQUENCE [LARGE SCALE GENOMIC DNA]</scope>
    <source>
        <strain evidence="3 4">NIES-3715</strain>
    </source>
</reference>
<feature type="compositionally biased region" description="Low complexity" evidence="1">
    <location>
        <begin position="153"/>
        <end position="163"/>
    </location>
</feature>
<evidence type="ECO:0000313" key="3">
    <source>
        <dbReference type="EMBL" id="GFH57993.1"/>
    </source>
</evidence>
<protein>
    <submittedName>
        <fullName evidence="3">Uncharacterized protein</fullName>
    </submittedName>
</protein>
<name>A0AAD3HCF3_9STRA</name>
<evidence type="ECO:0000256" key="2">
    <source>
        <dbReference type="SAM" id="SignalP"/>
    </source>
</evidence>
<dbReference type="AlphaFoldDB" id="A0AAD3HCF3"/>
<dbReference type="EMBL" id="BLLK01000060">
    <property type="protein sequence ID" value="GFH57993.1"/>
    <property type="molecule type" value="Genomic_DNA"/>
</dbReference>
<sequence length="182" mass="20305">MKLQTFLLLAATATASAFAPSANNGRPSSAINAYGQRQGYGYEDVNTMSLPELKRYINELGFDERGHDRGNLIMIAKGYPEAVRARPLSARRGDDIYDRDQLRNGIKKKIFPEYYERDMPPPPGYYGHPNDMRGPPPMRRGPPRGLPARDMYQGQPGQGIPQGEYDPNGAYGNQSPRYRGAP</sequence>
<keyword evidence="4" id="KW-1185">Reference proteome</keyword>
<dbReference type="Proteomes" id="UP001054902">
    <property type="component" value="Unassembled WGS sequence"/>
</dbReference>
<feature type="region of interest" description="Disordered" evidence="1">
    <location>
        <begin position="113"/>
        <end position="182"/>
    </location>
</feature>
<feature type="chain" id="PRO_5042290048" evidence="2">
    <location>
        <begin position="18"/>
        <end position="182"/>
    </location>
</feature>
<evidence type="ECO:0000313" key="4">
    <source>
        <dbReference type="Proteomes" id="UP001054902"/>
    </source>
</evidence>
<proteinExistence type="predicted"/>
<evidence type="ECO:0000256" key="1">
    <source>
        <dbReference type="SAM" id="MobiDB-lite"/>
    </source>
</evidence>
<accession>A0AAD3HCF3</accession>
<feature type="signal peptide" evidence="2">
    <location>
        <begin position="1"/>
        <end position="17"/>
    </location>
</feature>
<gene>
    <name evidence="3" type="ORF">CTEN210_14469</name>
</gene>
<keyword evidence="2" id="KW-0732">Signal</keyword>
<comment type="caution">
    <text evidence="3">The sequence shown here is derived from an EMBL/GenBank/DDBJ whole genome shotgun (WGS) entry which is preliminary data.</text>
</comment>